<dbReference type="InterPro" id="IPR011990">
    <property type="entry name" value="TPR-like_helical_dom_sf"/>
</dbReference>
<organism evidence="11 12">
    <name type="scientific">Stenotrophomonas terrae</name>
    <dbReference type="NCBI Taxonomy" id="405446"/>
    <lineage>
        <taxon>Bacteria</taxon>
        <taxon>Pseudomonadati</taxon>
        <taxon>Pseudomonadota</taxon>
        <taxon>Gammaproteobacteria</taxon>
        <taxon>Lysobacterales</taxon>
        <taxon>Lysobacteraceae</taxon>
        <taxon>Stenotrophomonas</taxon>
    </lineage>
</organism>
<sequence length="213" mass="22783">MAIDDLLDEHEQSERVRTWLRKNGAGIIGGVVLGIGAIAGWQWWQKEQVGKLADANVRYEAVARSLQSKNLDEAAKEVAALGGGKAGIYADLASLELAKAQVEAGKSEDAIKTLRALKVEGEFKTLIDQRIARLLIETGKPQEAATLLGAADDSSGLEIRGDALIAQGKRDEARELYTQALAKLDVAAPQRRLLETKLMDAGGTVADPAAEKN</sequence>
<evidence type="ECO:0000256" key="9">
    <source>
        <dbReference type="SAM" id="Phobius"/>
    </source>
</evidence>
<dbReference type="AlphaFoldDB" id="A0A0R0CDL3"/>
<dbReference type="GO" id="GO:0005886">
    <property type="term" value="C:plasma membrane"/>
    <property type="evidence" value="ECO:0007669"/>
    <property type="project" value="UniProtKB-SubCell"/>
</dbReference>
<keyword evidence="4 9" id="KW-1133">Transmembrane helix</keyword>
<evidence type="ECO:0000256" key="3">
    <source>
        <dbReference type="ARBA" id="ARBA00022692"/>
    </source>
</evidence>
<evidence type="ECO:0000259" key="10">
    <source>
        <dbReference type="Pfam" id="PF09976"/>
    </source>
</evidence>
<evidence type="ECO:0000256" key="7">
    <source>
        <dbReference type="ARBA" id="ARBA00024197"/>
    </source>
</evidence>
<dbReference type="InterPro" id="IPR026039">
    <property type="entry name" value="YfgM"/>
</dbReference>
<feature type="transmembrane region" description="Helical" evidence="9">
    <location>
        <begin position="25"/>
        <end position="44"/>
    </location>
</feature>
<evidence type="ECO:0000256" key="6">
    <source>
        <dbReference type="ARBA" id="ARBA00023186"/>
    </source>
</evidence>
<keyword evidence="3 9" id="KW-0812">Transmembrane</keyword>
<dbReference type="Proteomes" id="UP000051863">
    <property type="component" value="Unassembled WGS sequence"/>
</dbReference>
<feature type="domain" description="Ancillary SecYEG translocon subunit/Cell division coordinator CpoB TPR" evidence="10">
    <location>
        <begin position="17"/>
        <end position="200"/>
    </location>
</feature>
<protein>
    <recommendedName>
        <fullName evidence="8">Ancillary SecYEG translocon subunit</fullName>
    </recommendedName>
</protein>
<dbReference type="PANTHER" id="PTHR38035:SF1">
    <property type="entry name" value="ANCILLARY SECYEG TRANSLOCON SUBUNIT"/>
    <property type="match status" value="1"/>
</dbReference>
<evidence type="ECO:0000256" key="2">
    <source>
        <dbReference type="ARBA" id="ARBA00022475"/>
    </source>
</evidence>
<keyword evidence="6" id="KW-0143">Chaperone</keyword>
<dbReference type="GO" id="GO:0044877">
    <property type="term" value="F:protein-containing complex binding"/>
    <property type="evidence" value="ECO:0007669"/>
    <property type="project" value="InterPro"/>
</dbReference>
<keyword evidence="5 9" id="KW-0472">Membrane</keyword>
<dbReference type="OrthoDB" id="9789675at2"/>
<dbReference type="Pfam" id="PF09976">
    <property type="entry name" value="TPR_21"/>
    <property type="match status" value="1"/>
</dbReference>
<evidence type="ECO:0000313" key="12">
    <source>
        <dbReference type="Proteomes" id="UP000051863"/>
    </source>
</evidence>
<reference evidence="11 12" key="1">
    <citation type="submission" date="2015-05" db="EMBL/GenBank/DDBJ databases">
        <title>Genome sequencing and analysis of members of genus Stenotrophomonas.</title>
        <authorList>
            <person name="Patil P.P."/>
            <person name="Midha S."/>
            <person name="Patil P.B."/>
        </authorList>
    </citation>
    <scope>NUCLEOTIDE SEQUENCE [LARGE SCALE GENOMIC DNA]</scope>
    <source>
        <strain evidence="11 12">DSM 18941</strain>
    </source>
</reference>
<dbReference type="RefSeq" id="WP_057628184.1">
    <property type="nucleotide sequence ID" value="NZ_LDJJ01000027.1"/>
</dbReference>
<comment type="caution">
    <text evidence="11">The sequence shown here is derived from an EMBL/GenBank/DDBJ whole genome shotgun (WGS) entry which is preliminary data.</text>
</comment>
<comment type="similarity">
    <text evidence="7">Belongs to the YfgM family.</text>
</comment>
<dbReference type="Gene3D" id="1.25.40.10">
    <property type="entry name" value="Tetratricopeptide repeat domain"/>
    <property type="match status" value="1"/>
</dbReference>
<dbReference type="EMBL" id="LDJJ01000027">
    <property type="protein sequence ID" value="KRG67775.1"/>
    <property type="molecule type" value="Genomic_DNA"/>
</dbReference>
<dbReference type="InterPro" id="IPR018704">
    <property type="entry name" value="SecYEG/CpoB_TPR"/>
</dbReference>
<evidence type="ECO:0000256" key="1">
    <source>
        <dbReference type="ARBA" id="ARBA00004401"/>
    </source>
</evidence>
<evidence type="ECO:0000256" key="5">
    <source>
        <dbReference type="ARBA" id="ARBA00023136"/>
    </source>
</evidence>
<name>A0A0R0CDL3_9GAMM</name>
<accession>A0A0R0CDL3</accession>
<dbReference type="PATRIC" id="fig|405446.3.peg.1075"/>
<evidence type="ECO:0000313" key="11">
    <source>
        <dbReference type="EMBL" id="KRG67775.1"/>
    </source>
</evidence>
<keyword evidence="12" id="KW-1185">Reference proteome</keyword>
<comment type="subcellular location">
    <subcellularLocation>
        <location evidence="1">Cell membrane</location>
        <topology evidence="1">Single-pass type II membrane protein</topology>
    </subcellularLocation>
</comment>
<evidence type="ECO:0000256" key="8">
    <source>
        <dbReference type="ARBA" id="ARBA00024235"/>
    </source>
</evidence>
<proteinExistence type="inferred from homology"/>
<dbReference type="SUPFAM" id="SSF48452">
    <property type="entry name" value="TPR-like"/>
    <property type="match status" value="1"/>
</dbReference>
<keyword evidence="2" id="KW-1003">Cell membrane</keyword>
<dbReference type="PANTHER" id="PTHR38035">
    <property type="entry name" value="UPF0070 PROTEIN YFGM"/>
    <property type="match status" value="1"/>
</dbReference>
<gene>
    <name evidence="11" type="ORF">ABB27_08130</name>
</gene>
<evidence type="ECO:0000256" key="4">
    <source>
        <dbReference type="ARBA" id="ARBA00022989"/>
    </source>
</evidence>